<dbReference type="Proteomes" id="UP000280791">
    <property type="component" value="Unassembled WGS sequence"/>
</dbReference>
<organism evidence="3 4">
    <name type="scientific">Planococcus citreus</name>
    <dbReference type="NCBI Taxonomy" id="1373"/>
    <lineage>
        <taxon>Bacteria</taxon>
        <taxon>Bacillati</taxon>
        <taxon>Bacillota</taxon>
        <taxon>Bacilli</taxon>
        <taxon>Bacillales</taxon>
        <taxon>Caryophanaceae</taxon>
        <taxon>Planococcus</taxon>
    </lineage>
</organism>
<dbReference type="Pfam" id="PF00293">
    <property type="entry name" value="NUDIX"/>
    <property type="match status" value="1"/>
</dbReference>
<feature type="domain" description="Nudix hydrolase" evidence="2">
    <location>
        <begin position="23"/>
        <end position="159"/>
    </location>
</feature>
<evidence type="ECO:0000256" key="1">
    <source>
        <dbReference type="ARBA" id="ARBA00022801"/>
    </source>
</evidence>
<dbReference type="SUPFAM" id="SSF55811">
    <property type="entry name" value="Nudix"/>
    <property type="match status" value="1"/>
</dbReference>
<evidence type="ECO:0000313" key="4">
    <source>
        <dbReference type="Proteomes" id="UP000280791"/>
    </source>
</evidence>
<dbReference type="InterPro" id="IPR020476">
    <property type="entry name" value="Nudix_hydrolase"/>
</dbReference>
<protein>
    <submittedName>
        <fullName evidence="3">NUDIX domain-containing protein</fullName>
    </submittedName>
</protein>
<dbReference type="PRINTS" id="PR00502">
    <property type="entry name" value="NUDIXFAMILY"/>
</dbReference>
<dbReference type="PROSITE" id="PS51462">
    <property type="entry name" value="NUDIX"/>
    <property type="match status" value="1"/>
</dbReference>
<dbReference type="EMBL" id="RCCP01000002">
    <property type="protein sequence ID" value="RLJ86978.1"/>
    <property type="molecule type" value="Genomic_DNA"/>
</dbReference>
<name>A0A497YIU7_9BACL</name>
<accession>A0A497YIU7</accession>
<proteinExistence type="predicted"/>
<gene>
    <name evidence="3" type="ORF">DFR62_1776</name>
</gene>
<dbReference type="InterPro" id="IPR015797">
    <property type="entry name" value="NUDIX_hydrolase-like_dom_sf"/>
</dbReference>
<evidence type="ECO:0000313" key="3">
    <source>
        <dbReference type="EMBL" id="RLJ86978.1"/>
    </source>
</evidence>
<keyword evidence="1" id="KW-0378">Hydrolase</keyword>
<comment type="caution">
    <text evidence="3">The sequence shown here is derived from an EMBL/GenBank/DDBJ whole genome shotgun (WGS) entry which is preliminary data.</text>
</comment>
<dbReference type="InterPro" id="IPR000086">
    <property type="entry name" value="NUDIX_hydrolase_dom"/>
</dbReference>
<dbReference type="AlphaFoldDB" id="A0A497YIU7"/>
<dbReference type="Gene3D" id="3.90.79.10">
    <property type="entry name" value="Nucleoside Triphosphate Pyrophosphohydrolase"/>
    <property type="match status" value="1"/>
</dbReference>
<keyword evidence="4" id="KW-1185">Reference proteome</keyword>
<dbReference type="GO" id="GO:0016787">
    <property type="term" value="F:hydrolase activity"/>
    <property type="evidence" value="ECO:0007669"/>
    <property type="project" value="UniProtKB-KW"/>
</dbReference>
<dbReference type="RefSeq" id="WP_121299774.1">
    <property type="nucleotide sequence ID" value="NZ_QBEW01000012.1"/>
</dbReference>
<reference evidence="3 4" key="1">
    <citation type="submission" date="2018-10" db="EMBL/GenBank/DDBJ databases">
        <title>Genomic Encyclopedia of Type Strains, Phase IV (KMG-IV): sequencing the most valuable type-strain genomes for metagenomic binning, comparative biology and taxonomic classification.</title>
        <authorList>
            <person name="Goeker M."/>
        </authorList>
    </citation>
    <scope>NUCLEOTIDE SEQUENCE [LARGE SCALE GENOMIC DNA]</scope>
    <source>
        <strain evidence="3 4">DSM 20549</strain>
    </source>
</reference>
<dbReference type="OrthoDB" id="9804442at2"/>
<sequence>MRNQTYVIWDGQTVSLTWQPYKPLKENDIVTSVHGYCFLDEKLVLVQVKGRGFNVPGGHVEKGEEPEQALRREIYEEAYIEGDFTYIGAIKVDHSENRGFMENGKYPKVGYQLFYRMDITKCFPFLRQFETTARIWVESEEVPYVMNDHELALLVLKEAVASNRKLVSNSE</sequence>
<evidence type="ECO:0000259" key="2">
    <source>
        <dbReference type="PROSITE" id="PS51462"/>
    </source>
</evidence>